<protein>
    <submittedName>
        <fullName evidence="6">Succinate-semialdehyde dehydrogenase (NADP(+))</fullName>
    </submittedName>
</protein>
<reference evidence="7" key="1">
    <citation type="submission" date="2017-05" db="EMBL/GenBank/DDBJ databases">
        <title>Complete and WGS of Bordetella genogroups.</title>
        <authorList>
            <person name="Spilker T."/>
            <person name="Lipuma J."/>
        </authorList>
    </citation>
    <scope>NUCLEOTIDE SEQUENCE [LARGE SCALE GENOMIC DNA]</scope>
    <source>
        <strain evidence="7">AU18089</strain>
    </source>
</reference>
<dbReference type="InterPro" id="IPR050740">
    <property type="entry name" value="Aldehyde_DH_Superfamily"/>
</dbReference>
<dbReference type="GO" id="GO:0004777">
    <property type="term" value="F:succinate-semialdehyde dehydrogenase (NAD+) activity"/>
    <property type="evidence" value="ECO:0007669"/>
    <property type="project" value="TreeGrafter"/>
</dbReference>
<dbReference type="PANTHER" id="PTHR43353">
    <property type="entry name" value="SUCCINATE-SEMIALDEHYDE DEHYDROGENASE, MITOCHONDRIAL"/>
    <property type="match status" value="1"/>
</dbReference>
<proteinExistence type="inferred from homology"/>
<keyword evidence="7" id="KW-1185">Reference proteome</keyword>
<evidence type="ECO:0000259" key="5">
    <source>
        <dbReference type="Pfam" id="PF00171"/>
    </source>
</evidence>
<dbReference type="Proteomes" id="UP000216947">
    <property type="component" value="Unassembled WGS sequence"/>
</dbReference>
<dbReference type="Gene3D" id="3.40.605.10">
    <property type="entry name" value="Aldehyde Dehydrogenase, Chain A, domain 1"/>
    <property type="match status" value="1"/>
</dbReference>
<evidence type="ECO:0000313" key="6">
    <source>
        <dbReference type="EMBL" id="OZI17852.1"/>
    </source>
</evidence>
<evidence type="ECO:0000313" key="7">
    <source>
        <dbReference type="Proteomes" id="UP000216947"/>
    </source>
</evidence>
<dbReference type="FunFam" id="3.40.309.10:FF:000004">
    <property type="entry name" value="Succinate-semialdehyde dehydrogenase I"/>
    <property type="match status" value="1"/>
</dbReference>
<dbReference type="GO" id="GO:0009450">
    <property type="term" value="P:gamma-aminobutyric acid catabolic process"/>
    <property type="evidence" value="ECO:0007669"/>
    <property type="project" value="TreeGrafter"/>
</dbReference>
<feature type="active site" evidence="3">
    <location>
        <position position="275"/>
    </location>
</feature>
<dbReference type="Pfam" id="PF00171">
    <property type="entry name" value="Aldedh"/>
    <property type="match status" value="1"/>
</dbReference>
<comment type="similarity">
    <text evidence="1 4">Belongs to the aldehyde dehydrogenase family.</text>
</comment>
<evidence type="ECO:0000256" key="4">
    <source>
        <dbReference type="RuleBase" id="RU003345"/>
    </source>
</evidence>
<keyword evidence="2 4" id="KW-0560">Oxidoreductase</keyword>
<dbReference type="InterPro" id="IPR016160">
    <property type="entry name" value="Ald_DH_CS_CYS"/>
</dbReference>
<dbReference type="PANTHER" id="PTHR43353:SF5">
    <property type="entry name" value="SUCCINATE-SEMIALDEHYDE DEHYDROGENASE, MITOCHONDRIAL"/>
    <property type="match status" value="1"/>
</dbReference>
<dbReference type="Gene3D" id="3.40.309.10">
    <property type="entry name" value="Aldehyde Dehydrogenase, Chain A, domain 2"/>
    <property type="match status" value="1"/>
</dbReference>
<dbReference type="PROSITE" id="PS00687">
    <property type="entry name" value="ALDEHYDE_DEHYDR_GLU"/>
    <property type="match status" value="1"/>
</dbReference>
<feature type="domain" description="Aldehyde dehydrogenase" evidence="5">
    <location>
        <begin position="43"/>
        <end position="498"/>
    </location>
</feature>
<dbReference type="AlphaFoldDB" id="A0A261QZN1"/>
<dbReference type="SUPFAM" id="SSF53720">
    <property type="entry name" value="ALDH-like"/>
    <property type="match status" value="1"/>
</dbReference>
<dbReference type="InterPro" id="IPR029510">
    <property type="entry name" value="Ald_DH_CS_GLU"/>
</dbReference>
<dbReference type="RefSeq" id="WP_094796906.1">
    <property type="nucleotide sequence ID" value="NZ_NEVK01000006.1"/>
</dbReference>
<dbReference type="EMBL" id="NEVK01000006">
    <property type="protein sequence ID" value="OZI17852.1"/>
    <property type="molecule type" value="Genomic_DNA"/>
</dbReference>
<comment type="caution">
    <text evidence="6">The sequence shown here is derived from an EMBL/GenBank/DDBJ whole genome shotgun (WGS) entry which is preliminary data.</text>
</comment>
<dbReference type="CDD" id="cd07103">
    <property type="entry name" value="ALDH_F5_SSADH_GabD"/>
    <property type="match status" value="1"/>
</dbReference>
<dbReference type="InterPro" id="IPR015590">
    <property type="entry name" value="Aldehyde_DH_dom"/>
</dbReference>
<dbReference type="InterPro" id="IPR016162">
    <property type="entry name" value="Ald_DH_N"/>
</dbReference>
<sequence length="503" mass="53201">MTTLTACPADPAHAPLAGQLQHSYLLQQGGFINGQWGSAAAHACLPVTDPATGQRLATLAASSVGDAREAVRGASAAQAGWAALPARERAALLMAWHAQIIAHADDLALLMTREQGKPLAEARGEVMFGASFVAWYAEEAKRVHGEVLQTYSADRRVLTLRQPVGVVVAITPWNFPSAMITRKCAPALAAGCSIVLKPSEETPLSAIALCVLAQRAGIPDGVINLVLCTRDNVAEVGRALLEDSRVRKLSFTGSTQTGKTLMRLAADNVLKVSLELGGNAPLIVFDDADLDRAADGALASKFRNMGQTCTCANRILVQRSVYEAFAAKLVERVRNLKVGPGTEPGVTQGPLINHQAVQKVQRHVADALAHGARAVLGGKPDARGGLFFQPTVLLDVTPRMRICHEETFGPVAPLLAFDTEEEALALANDSSYGLAGYFYTRDLARALRMAERLELGAVGVNEAVISSEAVPIGGVKQSGIGREGAHHGIDEFLETKQITIGAL</sequence>
<dbReference type="PROSITE" id="PS00070">
    <property type="entry name" value="ALDEHYDE_DEHYDR_CYS"/>
    <property type="match status" value="1"/>
</dbReference>
<accession>A0A261QZN1</accession>
<name>A0A261QZN1_9BORD</name>
<dbReference type="InterPro" id="IPR016163">
    <property type="entry name" value="Ald_DH_C"/>
</dbReference>
<evidence type="ECO:0000256" key="1">
    <source>
        <dbReference type="ARBA" id="ARBA00009986"/>
    </source>
</evidence>
<gene>
    <name evidence="6" type="primary">gabD</name>
    <name evidence="6" type="ORF">CAL19_12210</name>
</gene>
<evidence type="ECO:0000256" key="2">
    <source>
        <dbReference type="ARBA" id="ARBA00023002"/>
    </source>
</evidence>
<evidence type="ECO:0000256" key="3">
    <source>
        <dbReference type="PROSITE-ProRule" id="PRU10007"/>
    </source>
</evidence>
<organism evidence="6 7">
    <name type="scientific">Bordetella genomosp. 7</name>
    <dbReference type="NCBI Taxonomy" id="1416805"/>
    <lineage>
        <taxon>Bacteria</taxon>
        <taxon>Pseudomonadati</taxon>
        <taxon>Pseudomonadota</taxon>
        <taxon>Betaproteobacteria</taxon>
        <taxon>Burkholderiales</taxon>
        <taxon>Alcaligenaceae</taxon>
        <taxon>Bordetella</taxon>
    </lineage>
</organism>
<dbReference type="FunFam" id="3.40.605.10:FF:000005">
    <property type="entry name" value="Succinate-semialdehyde dehydrogenase I"/>
    <property type="match status" value="1"/>
</dbReference>
<dbReference type="InterPro" id="IPR016161">
    <property type="entry name" value="Ald_DH/histidinol_DH"/>
</dbReference>